<dbReference type="OrthoDB" id="9793156at2"/>
<evidence type="ECO:0000313" key="14">
    <source>
        <dbReference type="Proteomes" id="UP000001402"/>
    </source>
</evidence>
<dbReference type="AlphaFoldDB" id="E6VIL3"/>
<organism evidence="13 14">
    <name type="scientific">Rhodopseudomonas palustris (strain DX-1)</name>
    <dbReference type="NCBI Taxonomy" id="652103"/>
    <lineage>
        <taxon>Bacteria</taxon>
        <taxon>Pseudomonadati</taxon>
        <taxon>Pseudomonadota</taxon>
        <taxon>Alphaproteobacteria</taxon>
        <taxon>Hyphomicrobiales</taxon>
        <taxon>Nitrobacteraceae</taxon>
        <taxon>Rhodopseudomonas</taxon>
    </lineage>
</organism>
<evidence type="ECO:0000256" key="1">
    <source>
        <dbReference type="ARBA" id="ARBA00001970"/>
    </source>
</evidence>
<feature type="transmembrane region" description="Helical" evidence="12">
    <location>
        <begin position="322"/>
        <end position="339"/>
    </location>
</feature>
<dbReference type="GO" id="GO:0046872">
    <property type="term" value="F:metal ion binding"/>
    <property type="evidence" value="ECO:0007669"/>
    <property type="project" value="UniProtKB-KW"/>
</dbReference>
<evidence type="ECO:0000256" key="9">
    <source>
        <dbReference type="ARBA" id="ARBA00023136"/>
    </source>
</evidence>
<feature type="binding site" description="axial binding residue" evidence="12">
    <location>
        <position position="324"/>
    </location>
    <ligand>
        <name>heme</name>
        <dbReference type="ChEBI" id="CHEBI:30413"/>
    </ligand>
    <ligandPart>
        <name>Fe</name>
        <dbReference type="ChEBI" id="CHEBI:18248"/>
    </ligandPart>
</feature>
<dbReference type="eggNOG" id="COG1612">
    <property type="taxonomic scope" value="Bacteria"/>
</dbReference>
<dbReference type="HOGENOM" id="CLU_017627_0_0_5"/>
<keyword evidence="5 12" id="KW-1133">Transmembrane helix</keyword>
<feature type="transmembrane region" description="Helical" evidence="12">
    <location>
        <begin position="100"/>
        <end position="118"/>
    </location>
</feature>
<gene>
    <name evidence="12" type="primary">ctaA</name>
    <name evidence="13" type="ordered locus">Rpdx1_2747</name>
</gene>
<dbReference type="InterPro" id="IPR003780">
    <property type="entry name" value="COX15/CtaA_fam"/>
</dbReference>
<evidence type="ECO:0000313" key="13">
    <source>
        <dbReference type="EMBL" id="ADU44331.1"/>
    </source>
</evidence>
<dbReference type="HAMAP" id="MF_01665">
    <property type="entry name" value="HemeA_synth_type2"/>
    <property type="match status" value="1"/>
</dbReference>
<evidence type="ECO:0000256" key="8">
    <source>
        <dbReference type="ARBA" id="ARBA00023133"/>
    </source>
</evidence>
<keyword evidence="3 12" id="KW-0812">Transmembrane</keyword>
<feature type="transmembrane region" description="Helical" evidence="12">
    <location>
        <begin position="163"/>
        <end position="182"/>
    </location>
</feature>
<dbReference type="STRING" id="652103.Rpdx1_2747"/>
<dbReference type="UniPathway" id="UPA00269">
    <property type="reaction ID" value="UER00713"/>
</dbReference>
<evidence type="ECO:0000256" key="7">
    <source>
        <dbReference type="ARBA" id="ARBA00023004"/>
    </source>
</evidence>
<comment type="pathway">
    <text evidence="10 12">Porphyrin-containing compound metabolism; heme A biosynthesis; heme A from heme O: step 1/1.</text>
</comment>
<accession>E6VIL3</accession>
<evidence type="ECO:0000256" key="10">
    <source>
        <dbReference type="ARBA" id="ARBA00044501"/>
    </source>
</evidence>
<reference evidence="13" key="1">
    <citation type="submission" date="2010-12" db="EMBL/GenBank/DDBJ databases">
        <title>Complete sequence of Rhodopseudomonas palustris DX-1.</title>
        <authorList>
            <consortium name="US DOE Joint Genome Institute"/>
            <person name="Lucas S."/>
            <person name="Copeland A."/>
            <person name="Lapidus A."/>
            <person name="Cheng J.-F."/>
            <person name="Goodwin L."/>
            <person name="Pitluck S."/>
            <person name="Misra M."/>
            <person name="Chertkov O."/>
            <person name="Detter J.C."/>
            <person name="Han C."/>
            <person name="Tapia R."/>
            <person name="Land M."/>
            <person name="Hauser L."/>
            <person name="Kyrpides N."/>
            <person name="Ivanova N."/>
            <person name="Ovchinnikova G."/>
            <person name="Logan B."/>
            <person name="Oda Y."/>
            <person name="Harwood C."/>
            <person name="Woyke T."/>
        </authorList>
    </citation>
    <scope>NUCLEOTIDE SEQUENCE [LARGE SCALE GENOMIC DNA]</scope>
    <source>
        <strain evidence="13">DX-1</strain>
    </source>
</reference>
<keyword evidence="6 12" id="KW-0560">Oxidoreductase</keyword>
<keyword evidence="9 12" id="KW-0472">Membrane</keyword>
<dbReference type="GO" id="GO:0006784">
    <property type="term" value="P:heme A biosynthetic process"/>
    <property type="evidence" value="ECO:0007669"/>
    <property type="project" value="UniProtKB-UniRule"/>
</dbReference>
<evidence type="ECO:0000256" key="4">
    <source>
        <dbReference type="ARBA" id="ARBA00022723"/>
    </source>
</evidence>
<dbReference type="InterPro" id="IPR023754">
    <property type="entry name" value="HemeA_Synthase_type2"/>
</dbReference>
<protein>
    <recommendedName>
        <fullName evidence="12">Heme A synthase</fullName>
        <shortName evidence="12">HAS</shortName>
        <ecNumber evidence="12">1.17.99.9</ecNumber>
    </recommendedName>
    <alternativeName>
        <fullName evidence="12">Cytochrome aa3-controlling protein</fullName>
    </alternativeName>
</protein>
<comment type="similarity">
    <text evidence="12">Belongs to the COX15/CtaA family. Type 2 subfamily.</text>
</comment>
<name>E6VIL3_RHOPX</name>
<dbReference type="PANTHER" id="PTHR23289">
    <property type="entry name" value="CYTOCHROME C OXIDASE ASSEMBLY PROTEIN COX15"/>
    <property type="match status" value="1"/>
</dbReference>
<proteinExistence type="inferred from homology"/>
<evidence type="ECO:0000256" key="11">
    <source>
        <dbReference type="ARBA" id="ARBA00048044"/>
    </source>
</evidence>
<dbReference type="EC" id="1.17.99.9" evidence="12"/>
<keyword evidence="12" id="KW-1003">Cell membrane</keyword>
<keyword evidence="8 12" id="KW-0350">Heme biosynthesis</keyword>
<evidence type="ECO:0000256" key="6">
    <source>
        <dbReference type="ARBA" id="ARBA00023002"/>
    </source>
</evidence>
<comment type="function">
    <text evidence="12">Catalyzes the conversion of heme O to heme A by two successive hydroxylations of the methyl group at C8. The first hydroxylation forms heme I, the second hydroxylation results in an unstable dihydroxymethyl group, which spontaneously dehydrates, resulting in the formyl group of heme A.</text>
</comment>
<feature type="transmembrane region" description="Helical" evidence="12">
    <location>
        <begin position="295"/>
        <end position="316"/>
    </location>
</feature>
<dbReference type="EMBL" id="CP002418">
    <property type="protein sequence ID" value="ADU44331.1"/>
    <property type="molecule type" value="Genomic_DNA"/>
</dbReference>
<feature type="transmembrane region" description="Helical" evidence="12">
    <location>
        <begin position="266"/>
        <end position="283"/>
    </location>
</feature>
<feature type="binding site" description="axial binding residue" evidence="12">
    <location>
        <position position="264"/>
    </location>
    <ligand>
        <name>heme</name>
        <dbReference type="ChEBI" id="CHEBI:30413"/>
    </ligand>
    <ligandPart>
        <name>Fe</name>
        <dbReference type="ChEBI" id="CHEBI:18248"/>
    </ligandPart>
</feature>
<comment type="subunit">
    <text evidence="12">Interacts with CtaB.</text>
</comment>
<evidence type="ECO:0000256" key="2">
    <source>
        <dbReference type="ARBA" id="ARBA00004141"/>
    </source>
</evidence>
<dbReference type="GO" id="GO:0005886">
    <property type="term" value="C:plasma membrane"/>
    <property type="evidence" value="ECO:0007669"/>
    <property type="project" value="UniProtKB-SubCell"/>
</dbReference>
<dbReference type="Proteomes" id="UP000001402">
    <property type="component" value="Chromosome"/>
</dbReference>
<dbReference type="Pfam" id="PF02628">
    <property type="entry name" value="COX15-CtaA"/>
    <property type="match status" value="1"/>
</dbReference>
<comment type="subcellular location">
    <subcellularLocation>
        <location evidence="12">Cell membrane</location>
        <topology evidence="12">Multi-pass membrane protein</topology>
    </subcellularLocation>
    <subcellularLocation>
        <location evidence="2">Membrane</location>
        <topology evidence="2">Multi-pass membrane protein</topology>
    </subcellularLocation>
</comment>
<dbReference type="KEGG" id="rpx:Rpdx1_2747"/>
<feature type="transmembrane region" description="Helical" evidence="12">
    <location>
        <begin position="130"/>
        <end position="148"/>
    </location>
</feature>
<evidence type="ECO:0000256" key="5">
    <source>
        <dbReference type="ARBA" id="ARBA00022989"/>
    </source>
</evidence>
<comment type="cofactor">
    <cofactor evidence="1 12">
        <name>heme b</name>
        <dbReference type="ChEBI" id="CHEBI:60344"/>
    </cofactor>
</comment>
<dbReference type="PANTHER" id="PTHR23289:SF2">
    <property type="entry name" value="CYTOCHROME C OXIDASE ASSEMBLY PROTEIN COX15 HOMOLOG"/>
    <property type="match status" value="1"/>
</dbReference>
<feature type="transmembrane region" description="Helical" evidence="12">
    <location>
        <begin position="17"/>
        <end position="36"/>
    </location>
</feature>
<sequence>MTIAAAPPPSRARAVRVWLLLVAGLIGVMVLVGGATRLTESGLSIVEWKPVTGTLPPLSEAQWRAAFDGYKQIPQYRELNAGMTLDQFKTIFWWEWSHRLLGRVIGIVYLLPFLWFLWRGAIGPRWTRALWIVFGLGALQGAVGWWMVASGLSQRTEVSQVRLAIHLTLALIIYAAIVWTVCRMTDRVRVAAPVRLKATALVLLGLTFVQLFAGALVAGLRAGRLYNTWPEIDGALIPDAARLWFETPWWKNLFDNHLTVQFDHRMLAYALWALAALHMIDALRTAAGTAARGAVLLFLALTAQAVLGILTVLYAAPIDLALAHQAMALVVLTLAVLQAERLTATRVDRTALDRGRATQLAVPSKPFPSA</sequence>
<feature type="transmembrane region" description="Helical" evidence="12">
    <location>
        <begin position="194"/>
        <end position="220"/>
    </location>
</feature>
<keyword evidence="4 12" id="KW-0479">Metal-binding</keyword>
<comment type="catalytic activity">
    <reaction evidence="11">
        <text>Fe(II)-heme o + 2 A + H2O = Fe(II)-heme a + 2 AH2</text>
        <dbReference type="Rhea" id="RHEA:63388"/>
        <dbReference type="ChEBI" id="CHEBI:13193"/>
        <dbReference type="ChEBI" id="CHEBI:15377"/>
        <dbReference type="ChEBI" id="CHEBI:17499"/>
        <dbReference type="ChEBI" id="CHEBI:60530"/>
        <dbReference type="ChEBI" id="CHEBI:61715"/>
        <dbReference type="EC" id="1.17.99.9"/>
    </reaction>
    <physiologicalReaction direction="left-to-right" evidence="11">
        <dbReference type="Rhea" id="RHEA:63389"/>
    </physiologicalReaction>
</comment>
<evidence type="ECO:0000256" key="3">
    <source>
        <dbReference type="ARBA" id="ARBA00022692"/>
    </source>
</evidence>
<dbReference type="BioCyc" id="RPAL652103:RPDX1_RS13510-MONOMER"/>
<keyword evidence="7 12" id="KW-0408">Iron</keyword>
<evidence type="ECO:0000256" key="12">
    <source>
        <dbReference type="HAMAP-Rule" id="MF_01665"/>
    </source>
</evidence>
<dbReference type="GO" id="GO:0120547">
    <property type="term" value="F:heme A synthase activity"/>
    <property type="evidence" value="ECO:0007669"/>
    <property type="project" value="UniProtKB-EC"/>
</dbReference>